<accession>A0ABN9PI84</accession>
<dbReference type="PANTHER" id="PTHR16196:SF0">
    <property type="entry name" value="PRE-MRNA-SPLICING FACTOR CWC25 HOMOLOG"/>
    <property type="match status" value="1"/>
</dbReference>
<evidence type="ECO:0008006" key="11">
    <source>
        <dbReference type="Google" id="ProtNLM"/>
    </source>
</evidence>
<feature type="compositionally biased region" description="Basic residues" evidence="8">
    <location>
        <begin position="98"/>
        <end position="135"/>
    </location>
</feature>
<keyword evidence="3" id="KW-0507">mRNA processing</keyword>
<proteinExistence type="inferred from homology"/>
<feature type="compositionally biased region" description="Basic and acidic residues" evidence="8">
    <location>
        <begin position="162"/>
        <end position="190"/>
    </location>
</feature>
<comment type="similarity">
    <text evidence="2">Belongs to the CWC25 family.</text>
</comment>
<feature type="region of interest" description="Disordered" evidence="8">
    <location>
        <begin position="98"/>
        <end position="199"/>
    </location>
</feature>
<feature type="region of interest" description="Disordered" evidence="8">
    <location>
        <begin position="215"/>
        <end position="317"/>
    </location>
</feature>
<evidence type="ECO:0000256" key="1">
    <source>
        <dbReference type="ARBA" id="ARBA00004123"/>
    </source>
</evidence>
<comment type="subcellular location">
    <subcellularLocation>
        <location evidence="1">Nucleus</location>
    </subcellularLocation>
</comment>
<dbReference type="InterPro" id="IPR051376">
    <property type="entry name" value="CWC25_splicing_factor"/>
</dbReference>
<dbReference type="EMBL" id="CAUYUJ010000332">
    <property type="protein sequence ID" value="CAK0789956.1"/>
    <property type="molecule type" value="Genomic_DNA"/>
</dbReference>
<comment type="caution">
    <text evidence="9">The sequence shown here is derived from an EMBL/GenBank/DDBJ whole genome shotgun (WGS) entry which is preliminary data.</text>
</comment>
<keyword evidence="7" id="KW-0539">Nucleus</keyword>
<evidence type="ECO:0000256" key="5">
    <source>
        <dbReference type="ARBA" id="ARBA00023054"/>
    </source>
</evidence>
<gene>
    <name evidence="9" type="ORF">PCOR1329_LOCUS1357</name>
</gene>
<dbReference type="Pfam" id="PF12542">
    <property type="entry name" value="CWC25"/>
    <property type="match status" value="1"/>
</dbReference>
<evidence type="ECO:0000256" key="7">
    <source>
        <dbReference type="ARBA" id="ARBA00023242"/>
    </source>
</evidence>
<feature type="compositionally biased region" description="Basic and acidic residues" evidence="8">
    <location>
        <begin position="308"/>
        <end position="317"/>
    </location>
</feature>
<dbReference type="Proteomes" id="UP001189429">
    <property type="component" value="Unassembled WGS sequence"/>
</dbReference>
<keyword evidence="4" id="KW-0747">Spliceosome</keyword>
<feature type="compositionally biased region" description="Basic and acidic residues" evidence="8">
    <location>
        <begin position="225"/>
        <end position="288"/>
    </location>
</feature>
<evidence type="ECO:0000256" key="2">
    <source>
        <dbReference type="ARBA" id="ARBA00006695"/>
    </source>
</evidence>
<protein>
    <recommendedName>
        <fullName evidence="11">Pre-mRNA-splicing factor CWC25</fullName>
    </recommendedName>
</protein>
<evidence type="ECO:0000256" key="3">
    <source>
        <dbReference type="ARBA" id="ARBA00022664"/>
    </source>
</evidence>
<evidence type="ECO:0000256" key="8">
    <source>
        <dbReference type="SAM" id="MobiDB-lite"/>
    </source>
</evidence>
<evidence type="ECO:0000313" key="9">
    <source>
        <dbReference type="EMBL" id="CAK0789955.1"/>
    </source>
</evidence>
<dbReference type="PANTHER" id="PTHR16196">
    <property type="entry name" value="CELL CYCLE CONTROL PROTEIN CWF25"/>
    <property type="match status" value="1"/>
</dbReference>
<feature type="compositionally biased region" description="Low complexity" evidence="8">
    <location>
        <begin position="140"/>
        <end position="155"/>
    </location>
</feature>
<sequence>MDRPKVERLDWMYEQSALTQKTDDELMNTAVAAEKDKDLEDVKKLGENTAGSLFLKSATKTTEDTLRKLREDPLFQIRRQEQAAKDEMLANPLIAARLRQKMEKKAKKDQKKLKKAAKKEKKKMKKLLKKEKKGVKKESSSSSDDSGSSAGAAVAKPPPAAARERRGTSPPRRDEPSPPRKKPRGAEDLAHLGPSGALIDKKAENAALIAERRDKALASRGATKRLSEEERKEALERMRGDAARHEALKDRKIAAAEQAERQQEEKEASMRNKNEQSYFKDVRAKAYGDEGATVADRLRNQRHRRQKHLNDPLERGE</sequence>
<keyword evidence="5" id="KW-0175">Coiled coil</keyword>
<evidence type="ECO:0000313" key="10">
    <source>
        <dbReference type="Proteomes" id="UP001189429"/>
    </source>
</evidence>
<evidence type="ECO:0000256" key="4">
    <source>
        <dbReference type="ARBA" id="ARBA00022728"/>
    </source>
</evidence>
<keyword evidence="6" id="KW-0508">mRNA splicing</keyword>
<keyword evidence="10" id="KW-1185">Reference proteome</keyword>
<evidence type="ECO:0000256" key="6">
    <source>
        <dbReference type="ARBA" id="ARBA00023187"/>
    </source>
</evidence>
<dbReference type="InterPro" id="IPR022209">
    <property type="entry name" value="CWC25"/>
</dbReference>
<dbReference type="EMBL" id="CAUYUJ010000332">
    <property type="protein sequence ID" value="CAK0789955.1"/>
    <property type="molecule type" value="Genomic_DNA"/>
</dbReference>
<reference evidence="9" key="1">
    <citation type="submission" date="2023-10" db="EMBL/GenBank/DDBJ databases">
        <authorList>
            <person name="Chen Y."/>
            <person name="Shah S."/>
            <person name="Dougan E. K."/>
            <person name="Thang M."/>
            <person name="Chan C."/>
        </authorList>
    </citation>
    <scope>NUCLEOTIDE SEQUENCE [LARGE SCALE GENOMIC DNA]</scope>
</reference>
<organism evidence="9 10">
    <name type="scientific">Prorocentrum cordatum</name>
    <dbReference type="NCBI Taxonomy" id="2364126"/>
    <lineage>
        <taxon>Eukaryota</taxon>
        <taxon>Sar</taxon>
        <taxon>Alveolata</taxon>
        <taxon>Dinophyceae</taxon>
        <taxon>Prorocentrales</taxon>
        <taxon>Prorocentraceae</taxon>
        <taxon>Prorocentrum</taxon>
    </lineage>
</organism>
<name>A0ABN9PI84_9DINO</name>